<dbReference type="Proteomes" id="UP000177069">
    <property type="component" value="Unassembled WGS sequence"/>
</dbReference>
<keyword evidence="1 3" id="KW-0378">Hydrolase</keyword>
<dbReference type="Gene3D" id="3.20.20.80">
    <property type="entry name" value="Glycosidases"/>
    <property type="match status" value="1"/>
</dbReference>
<evidence type="ECO:0000313" key="5">
    <source>
        <dbReference type="EMBL" id="OGD86078.1"/>
    </source>
</evidence>
<reference evidence="5 6" key="1">
    <citation type="journal article" date="2016" name="Nat. Commun.">
        <title>Thousands of microbial genomes shed light on interconnected biogeochemical processes in an aquifer system.</title>
        <authorList>
            <person name="Anantharaman K."/>
            <person name="Brown C.T."/>
            <person name="Hug L.A."/>
            <person name="Sharon I."/>
            <person name="Castelle C.J."/>
            <person name="Probst A.J."/>
            <person name="Thomas B.C."/>
            <person name="Singh A."/>
            <person name="Wilkins M.J."/>
            <person name="Karaoz U."/>
            <person name="Brodie E.L."/>
            <person name="Williams K.H."/>
            <person name="Hubbard S.S."/>
            <person name="Banfield J.F."/>
        </authorList>
    </citation>
    <scope>NUCLEOTIDE SEQUENCE [LARGE SCALE GENOMIC DNA]</scope>
</reference>
<organism evidence="5 6">
    <name type="scientific">Candidatus Curtissbacteria bacterium RIFCSPHIGHO2_01_FULL_41_13</name>
    <dbReference type="NCBI Taxonomy" id="1797745"/>
    <lineage>
        <taxon>Bacteria</taxon>
        <taxon>Candidatus Curtissiibacteriota</taxon>
    </lineage>
</organism>
<dbReference type="AlphaFoldDB" id="A0A1F5G2K7"/>
<name>A0A1F5G2K7_9BACT</name>
<evidence type="ECO:0000313" key="6">
    <source>
        <dbReference type="Proteomes" id="UP000177069"/>
    </source>
</evidence>
<dbReference type="GO" id="GO:0004553">
    <property type="term" value="F:hydrolase activity, hydrolyzing O-glycosyl compounds"/>
    <property type="evidence" value="ECO:0007669"/>
    <property type="project" value="InterPro"/>
</dbReference>
<dbReference type="InterPro" id="IPR017853">
    <property type="entry name" value="GH"/>
</dbReference>
<feature type="domain" description="Glycoside hydrolase family 5" evidence="4">
    <location>
        <begin position="41"/>
        <end position="219"/>
    </location>
</feature>
<protein>
    <recommendedName>
        <fullName evidence="4">Glycoside hydrolase family 5 domain-containing protein</fullName>
    </recommendedName>
</protein>
<evidence type="ECO:0000256" key="3">
    <source>
        <dbReference type="RuleBase" id="RU361153"/>
    </source>
</evidence>
<proteinExistence type="inferred from homology"/>
<gene>
    <name evidence="5" type="ORF">A2696_02640</name>
</gene>
<dbReference type="GO" id="GO:0000272">
    <property type="term" value="P:polysaccharide catabolic process"/>
    <property type="evidence" value="ECO:0007669"/>
    <property type="project" value="InterPro"/>
</dbReference>
<dbReference type="SUPFAM" id="SSF51445">
    <property type="entry name" value="(Trans)glycosidases"/>
    <property type="match status" value="1"/>
</dbReference>
<evidence type="ECO:0000256" key="1">
    <source>
        <dbReference type="ARBA" id="ARBA00022801"/>
    </source>
</evidence>
<dbReference type="InterPro" id="IPR001547">
    <property type="entry name" value="Glyco_hydro_5"/>
</dbReference>
<dbReference type="Pfam" id="PF00150">
    <property type="entry name" value="Cellulase"/>
    <property type="match status" value="1"/>
</dbReference>
<accession>A0A1F5G2K7</accession>
<dbReference type="EMBL" id="MFBA01000004">
    <property type="protein sequence ID" value="OGD86078.1"/>
    <property type="molecule type" value="Genomic_DNA"/>
</dbReference>
<comment type="similarity">
    <text evidence="3">Belongs to the glycosyl hydrolase 5 (cellulase A) family.</text>
</comment>
<keyword evidence="2 3" id="KW-0326">Glycosidase</keyword>
<evidence type="ECO:0000259" key="4">
    <source>
        <dbReference type="Pfam" id="PF00150"/>
    </source>
</evidence>
<evidence type="ECO:0000256" key="2">
    <source>
        <dbReference type="ARBA" id="ARBA00023295"/>
    </source>
</evidence>
<sequence>MLGRIFFILFLVLAVYIFNAFLNPIPRRNMVEGFRPLYGVSYSFEQAGWYGLDPKKSYVDLLDNLKVDWVRLPFFWDQMTLPLRQSADSEGQAEWTFNKNFEDLKWAVSEADRRNIKVIIALGAKTPYFPEYHWPKEIASKVRFGEQITSSHPVASDILEIDKKVVGELSSYDNIIYWQVENEPLIGNVNKWKIDSSLIAKEVEIVKQADFKKRPVILNHAAVGFYDKSWQKLLPILQPNDVFAVNTFFKTKGTDLVTAKIFGREIHILWPNHLVWPVHSWFFLSPNYQAIKQKVEDMGLKFWVLEMQSEPYIKKLDEANDPILTFSPQDIELGDKFLRSYKIESIGLWGASFWQYRQKNGDSSWTEAVQSLINH</sequence>
<comment type="caution">
    <text evidence="5">The sequence shown here is derived from an EMBL/GenBank/DDBJ whole genome shotgun (WGS) entry which is preliminary data.</text>
</comment>